<dbReference type="PANTHER" id="PTHR24421:SF10">
    <property type="entry name" value="NITRATE_NITRITE SENSOR PROTEIN NARQ"/>
    <property type="match status" value="1"/>
</dbReference>
<evidence type="ECO:0000256" key="6">
    <source>
        <dbReference type="ARBA" id="ARBA00022777"/>
    </source>
</evidence>
<feature type="transmembrane region" description="Helical" evidence="9">
    <location>
        <begin position="111"/>
        <end position="132"/>
    </location>
</feature>
<evidence type="ECO:0000256" key="7">
    <source>
        <dbReference type="ARBA" id="ARBA00022840"/>
    </source>
</evidence>
<evidence type="ECO:0000256" key="5">
    <source>
        <dbReference type="ARBA" id="ARBA00022741"/>
    </source>
</evidence>
<comment type="caution">
    <text evidence="12">The sequence shown here is derived from an EMBL/GenBank/DDBJ whole genome shotgun (WGS) entry which is preliminary data.</text>
</comment>
<dbReference type="InterPro" id="IPR011712">
    <property type="entry name" value="Sig_transdc_His_kin_sub3_dim/P"/>
</dbReference>
<keyword evidence="7" id="KW-0067">ATP-binding</keyword>
<dbReference type="Pfam" id="PF07730">
    <property type="entry name" value="HisKA_3"/>
    <property type="match status" value="1"/>
</dbReference>
<dbReference type="GO" id="GO:0016301">
    <property type="term" value="F:kinase activity"/>
    <property type="evidence" value="ECO:0007669"/>
    <property type="project" value="UniProtKB-KW"/>
</dbReference>
<evidence type="ECO:0000313" key="13">
    <source>
        <dbReference type="Proteomes" id="UP000598217"/>
    </source>
</evidence>
<evidence type="ECO:0000313" key="12">
    <source>
        <dbReference type="EMBL" id="MBE1459283.1"/>
    </source>
</evidence>
<comment type="catalytic activity">
    <reaction evidence="1">
        <text>ATP + protein L-histidine = ADP + protein N-phospho-L-histidine.</text>
        <dbReference type="EC" id="2.7.13.3"/>
    </reaction>
</comment>
<proteinExistence type="predicted"/>
<accession>A0ABR9HJV6</accession>
<feature type="transmembrane region" description="Helical" evidence="9">
    <location>
        <begin position="82"/>
        <end position="104"/>
    </location>
</feature>
<feature type="transmembrane region" description="Helical" evidence="9">
    <location>
        <begin position="30"/>
        <end position="51"/>
    </location>
</feature>
<evidence type="ECO:0000256" key="2">
    <source>
        <dbReference type="ARBA" id="ARBA00012438"/>
    </source>
</evidence>
<keyword evidence="9" id="KW-0812">Transmembrane</keyword>
<name>A0ABR9HJV6_9ACTN</name>
<dbReference type="SUPFAM" id="SSF55874">
    <property type="entry name" value="ATPase domain of HSP90 chaperone/DNA topoisomerase II/histidine kinase"/>
    <property type="match status" value="1"/>
</dbReference>
<keyword evidence="13" id="KW-1185">Reference proteome</keyword>
<evidence type="ECO:0000259" key="11">
    <source>
        <dbReference type="Pfam" id="PF07730"/>
    </source>
</evidence>
<organism evidence="12 13">
    <name type="scientific">Nocardiopsis terrae</name>
    <dbReference type="NCBI Taxonomy" id="372655"/>
    <lineage>
        <taxon>Bacteria</taxon>
        <taxon>Bacillati</taxon>
        <taxon>Actinomycetota</taxon>
        <taxon>Actinomycetes</taxon>
        <taxon>Streptosporangiales</taxon>
        <taxon>Nocardiopsidaceae</taxon>
        <taxon>Nocardiopsis</taxon>
    </lineage>
</organism>
<reference evidence="12 13" key="1">
    <citation type="submission" date="2020-10" db="EMBL/GenBank/DDBJ databases">
        <title>Sequencing the genomes of 1000 actinobacteria strains.</title>
        <authorList>
            <person name="Klenk H.-P."/>
        </authorList>
    </citation>
    <scope>NUCLEOTIDE SEQUENCE [LARGE SCALE GENOMIC DNA]</scope>
    <source>
        <strain evidence="12 13">DSM 45157</strain>
    </source>
</reference>
<evidence type="ECO:0000256" key="1">
    <source>
        <dbReference type="ARBA" id="ARBA00000085"/>
    </source>
</evidence>
<evidence type="ECO:0000256" key="9">
    <source>
        <dbReference type="SAM" id="Phobius"/>
    </source>
</evidence>
<keyword evidence="9" id="KW-1133">Transmembrane helix</keyword>
<evidence type="ECO:0000259" key="10">
    <source>
        <dbReference type="Pfam" id="PF02518"/>
    </source>
</evidence>
<dbReference type="Gene3D" id="1.20.5.1930">
    <property type="match status" value="1"/>
</dbReference>
<keyword evidence="6 12" id="KW-0418">Kinase</keyword>
<dbReference type="CDD" id="cd16917">
    <property type="entry name" value="HATPase_UhpB-NarQ-NarX-like"/>
    <property type="match status" value="1"/>
</dbReference>
<dbReference type="Pfam" id="PF02518">
    <property type="entry name" value="HATPase_c"/>
    <property type="match status" value="1"/>
</dbReference>
<gene>
    <name evidence="12" type="ORF">H4W79_003497</name>
</gene>
<dbReference type="Proteomes" id="UP000598217">
    <property type="component" value="Unassembled WGS sequence"/>
</dbReference>
<dbReference type="EC" id="2.7.13.3" evidence="2"/>
<dbReference type="PANTHER" id="PTHR24421">
    <property type="entry name" value="NITRATE/NITRITE SENSOR PROTEIN NARX-RELATED"/>
    <property type="match status" value="1"/>
</dbReference>
<evidence type="ECO:0000256" key="3">
    <source>
        <dbReference type="ARBA" id="ARBA00022553"/>
    </source>
</evidence>
<sequence length="532" mass="57393">MDYAELSRGVRRALAPAPGWPTRGALVRDALLWLGVCLLLTAEFFAFAAVGYDVMARALVFAALAGLTIVLTRTYPLLAPCLAVFVTLWGQSFLVLLACVSYLAGRRSSRGWLAVLLFVFLSLVVAVHVLSVREQTPGLWVTAATALVFCTALPWLVGVYRRQHLELGAAGWEHARQLQHEQRLTAEQARLRERSRIAQDMHDSLGHELSLIALRAGALEMSPDLGEDHRQEVADLRATAVSATAHLREIIGVLRADSEPEPAPTAPAGESVAALVERARDSGVRVTLVSEGPFGELPPMVDRAAYRVVQESLTNATKYAPGAPVTVWLNADDARLRVRVTNTAARGRGPVPAVGGGHGLTGLRERVRLVGGSFTVGPHEDGWQVYAAMPLNGGSVTEDEEEGGAGAIDELQRAARRKVRPWTAALIAAPVVVVMLVVGVVYALIAQVLEDTTLPSEDFTAISVGDSEEDLAQVLPPYPSGMSDDQLEDFVSADSDCDHYRSSSGMFDESVVFYQLCFEEGVLTAKEQLESR</sequence>
<dbReference type="Gene3D" id="3.30.565.10">
    <property type="entry name" value="Histidine kinase-like ATPase, C-terminal domain"/>
    <property type="match status" value="1"/>
</dbReference>
<dbReference type="RefSeq" id="WP_191272524.1">
    <property type="nucleotide sequence ID" value="NZ_BMXJ01000005.1"/>
</dbReference>
<evidence type="ECO:0000256" key="4">
    <source>
        <dbReference type="ARBA" id="ARBA00022679"/>
    </source>
</evidence>
<feature type="domain" description="Signal transduction histidine kinase subgroup 3 dimerisation and phosphoacceptor" evidence="11">
    <location>
        <begin position="193"/>
        <end position="257"/>
    </location>
</feature>
<evidence type="ECO:0000256" key="8">
    <source>
        <dbReference type="ARBA" id="ARBA00023012"/>
    </source>
</evidence>
<keyword evidence="4" id="KW-0808">Transferase</keyword>
<feature type="transmembrane region" description="Helical" evidence="9">
    <location>
        <begin position="58"/>
        <end position="76"/>
    </location>
</feature>
<keyword evidence="8" id="KW-0902">Two-component regulatory system</keyword>
<feature type="transmembrane region" description="Helical" evidence="9">
    <location>
        <begin position="422"/>
        <end position="445"/>
    </location>
</feature>
<feature type="transmembrane region" description="Helical" evidence="9">
    <location>
        <begin position="138"/>
        <end position="157"/>
    </location>
</feature>
<keyword evidence="3" id="KW-0597">Phosphoprotein</keyword>
<keyword evidence="9" id="KW-0472">Membrane</keyword>
<dbReference type="InterPro" id="IPR003594">
    <property type="entry name" value="HATPase_dom"/>
</dbReference>
<keyword evidence="5" id="KW-0547">Nucleotide-binding</keyword>
<feature type="domain" description="Histidine kinase/HSP90-like ATPase" evidence="10">
    <location>
        <begin position="303"/>
        <end position="386"/>
    </location>
</feature>
<protein>
    <recommendedName>
        <fullName evidence="2">histidine kinase</fullName>
        <ecNumber evidence="2">2.7.13.3</ecNumber>
    </recommendedName>
</protein>
<dbReference type="EMBL" id="JADBDY010000001">
    <property type="protein sequence ID" value="MBE1459283.1"/>
    <property type="molecule type" value="Genomic_DNA"/>
</dbReference>
<dbReference type="InterPro" id="IPR036890">
    <property type="entry name" value="HATPase_C_sf"/>
</dbReference>
<dbReference type="InterPro" id="IPR050482">
    <property type="entry name" value="Sensor_HK_TwoCompSys"/>
</dbReference>